<dbReference type="SUPFAM" id="SSF53067">
    <property type="entry name" value="Actin-like ATPase domain"/>
    <property type="match status" value="1"/>
</dbReference>
<gene>
    <name evidence="1" type="ORF">F1189_16005</name>
</gene>
<sequence>MGEASKADLARQAGLTQNTAGQIVRKLAQQQLVCTVGKRTGARGQPATMLRLAPEGAYAIGIKLGRRSLDALLIDFSGRILQSRRHEHALPPPETALRLVHEEITGLRAAIPPRARGRLVGAGLAMPYNIGSWRRELDLSEDLCLAWNGFDLAGQLQRMLDVPVMVENDGTAVGIAELFTGVGRELDDFLCVFIGTAIGGGLVLGGEYRRGAAGNAADIGLVPVPPSRLHSAPKPTGASDILLTRASVSSLIRHLVHSGLRIGSRAELEQALAIRPPPVEDWLADCADALVQPLLATACMLDLQAIVIGGDLPDDLVAELIGRLRHLLVQAVPEAREPPVLVPGTVGRNAAALGAAILPLHLSYSPARQILFGN</sequence>
<dbReference type="Pfam" id="PF00480">
    <property type="entry name" value="ROK"/>
    <property type="match status" value="1"/>
</dbReference>
<reference evidence="1 2" key="1">
    <citation type="submission" date="2019-09" db="EMBL/GenBank/DDBJ databases">
        <title>Genome sequence of Rhodovastum atsumiense, a diverse member of the Acetobacteraceae family of non-sulfur purple photosynthetic bacteria.</title>
        <authorList>
            <person name="Meyer T."/>
            <person name="Kyndt J."/>
        </authorList>
    </citation>
    <scope>NUCLEOTIDE SEQUENCE [LARGE SCALE GENOMIC DNA]</scope>
    <source>
        <strain evidence="1 2">DSM 21279</strain>
    </source>
</reference>
<dbReference type="InterPro" id="IPR036390">
    <property type="entry name" value="WH_DNA-bd_sf"/>
</dbReference>
<evidence type="ECO:0000313" key="2">
    <source>
        <dbReference type="Proteomes" id="UP000325255"/>
    </source>
</evidence>
<dbReference type="Gene3D" id="3.30.420.40">
    <property type="match status" value="2"/>
</dbReference>
<dbReference type="PANTHER" id="PTHR18964:SF169">
    <property type="entry name" value="N-ACETYLMANNOSAMINE KINASE"/>
    <property type="match status" value="1"/>
</dbReference>
<dbReference type="SUPFAM" id="SSF46785">
    <property type="entry name" value="Winged helix' DNA-binding domain"/>
    <property type="match status" value="1"/>
</dbReference>
<comment type="caution">
    <text evidence="1">The sequence shown here is derived from an EMBL/GenBank/DDBJ whole genome shotgun (WGS) entry which is preliminary data.</text>
</comment>
<dbReference type="PANTHER" id="PTHR18964">
    <property type="entry name" value="ROK (REPRESSOR, ORF, KINASE) FAMILY"/>
    <property type="match status" value="1"/>
</dbReference>
<dbReference type="InterPro" id="IPR043129">
    <property type="entry name" value="ATPase_NBD"/>
</dbReference>
<organism evidence="1 2">
    <name type="scientific">Rhodovastum atsumiense</name>
    <dbReference type="NCBI Taxonomy" id="504468"/>
    <lineage>
        <taxon>Bacteria</taxon>
        <taxon>Pseudomonadati</taxon>
        <taxon>Pseudomonadota</taxon>
        <taxon>Alphaproteobacteria</taxon>
        <taxon>Acetobacterales</taxon>
        <taxon>Acetobacteraceae</taxon>
        <taxon>Rhodovastum</taxon>
    </lineage>
</organism>
<dbReference type="OrthoDB" id="49685at2"/>
<dbReference type="InterPro" id="IPR036388">
    <property type="entry name" value="WH-like_DNA-bd_sf"/>
</dbReference>
<dbReference type="AlphaFoldDB" id="A0A5M6ITJ2"/>
<evidence type="ECO:0000313" key="1">
    <source>
        <dbReference type="EMBL" id="KAA5611147.1"/>
    </source>
</evidence>
<protein>
    <submittedName>
        <fullName evidence="1">ROK family protein</fullName>
    </submittedName>
</protein>
<dbReference type="Proteomes" id="UP000325255">
    <property type="component" value="Unassembled WGS sequence"/>
</dbReference>
<dbReference type="GO" id="GO:0009384">
    <property type="term" value="F:N-acylmannosamine kinase activity"/>
    <property type="evidence" value="ECO:0007669"/>
    <property type="project" value="TreeGrafter"/>
</dbReference>
<accession>A0A5M6ITJ2</accession>
<dbReference type="GO" id="GO:0019262">
    <property type="term" value="P:N-acetylneuraminate catabolic process"/>
    <property type="evidence" value="ECO:0007669"/>
    <property type="project" value="TreeGrafter"/>
</dbReference>
<dbReference type="Gene3D" id="1.10.10.10">
    <property type="entry name" value="Winged helix-like DNA-binding domain superfamily/Winged helix DNA-binding domain"/>
    <property type="match status" value="1"/>
</dbReference>
<dbReference type="InterPro" id="IPR000600">
    <property type="entry name" value="ROK"/>
</dbReference>
<dbReference type="EMBL" id="VWPK01000024">
    <property type="protein sequence ID" value="KAA5611147.1"/>
    <property type="molecule type" value="Genomic_DNA"/>
</dbReference>
<keyword evidence="2" id="KW-1185">Reference proteome</keyword>
<proteinExistence type="predicted"/>
<name>A0A5M6ITJ2_9PROT</name>